<keyword evidence="4" id="KW-0804">Transcription</keyword>
<name>A0A543N994_9ACTN</name>
<dbReference type="PANTHER" id="PTHR30055">
    <property type="entry name" value="HTH-TYPE TRANSCRIPTIONAL REGULATOR RUTR"/>
    <property type="match status" value="1"/>
</dbReference>
<keyword evidence="1" id="KW-0678">Repressor</keyword>
<evidence type="ECO:0000313" key="8">
    <source>
        <dbReference type="Proteomes" id="UP000317422"/>
    </source>
</evidence>
<comment type="caution">
    <text evidence="7">The sequence shown here is derived from an EMBL/GenBank/DDBJ whole genome shotgun (WGS) entry which is preliminary data.</text>
</comment>
<dbReference type="EMBL" id="VFQC01000002">
    <property type="protein sequence ID" value="TQN28405.1"/>
    <property type="molecule type" value="Genomic_DNA"/>
</dbReference>
<evidence type="ECO:0000313" key="7">
    <source>
        <dbReference type="EMBL" id="TQN28405.1"/>
    </source>
</evidence>
<dbReference type="InterPro" id="IPR036271">
    <property type="entry name" value="Tet_transcr_reg_TetR-rel_C_sf"/>
</dbReference>
<dbReference type="OrthoDB" id="7505659at2"/>
<dbReference type="PROSITE" id="PS50977">
    <property type="entry name" value="HTH_TETR_2"/>
    <property type="match status" value="1"/>
</dbReference>
<evidence type="ECO:0000256" key="2">
    <source>
        <dbReference type="ARBA" id="ARBA00023015"/>
    </source>
</evidence>
<evidence type="ECO:0000256" key="4">
    <source>
        <dbReference type="ARBA" id="ARBA00023163"/>
    </source>
</evidence>
<protein>
    <submittedName>
        <fullName evidence="7">TetR family transcriptional regulator</fullName>
    </submittedName>
</protein>
<proteinExistence type="predicted"/>
<evidence type="ECO:0000259" key="6">
    <source>
        <dbReference type="PROSITE" id="PS50977"/>
    </source>
</evidence>
<evidence type="ECO:0000256" key="5">
    <source>
        <dbReference type="PROSITE-ProRule" id="PRU00335"/>
    </source>
</evidence>
<evidence type="ECO:0000256" key="1">
    <source>
        <dbReference type="ARBA" id="ARBA00022491"/>
    </source>
</evidence>
<reference evidence="7 8" key="1">
    <citation type="submission" date="2019-06" db="EMBL/GenBank/DDBJ databases">
        <title>Sequencing the genomes of 1000 actinobacteria strains.</title>
        <authorList>
            <person name="Klenk H.-P."/>
        </authorList>
    </citation>
    <scope>NUCLEOTIDE SEQUENCE [LARGE SCALE GENOMIC DNA]</scope>
    <source>
        <strain evidence="7 8">DSM 45015</strain>
    </source>
</reference>
<dbReference type="RefSeq" id="WP_141925463.1">
    <property type="nucleotide sequence ID" value="NZ_VFQC01000002.1"/>
</dbReference>
<keyword evidence="8" id="KW-1185">Reference proteome</keyword>
<dbReference type="Proteomes" id="UP000317422">
    <property type="component" value="Unassembled WGS sequence"/>
</dbReference>
<dbReference type="InterPro" id="IPR039538">
    <property type="entry name" value="BetI_C"/>
</dbReference>
<dbReference type="Pfam" id="PF13977">
    <property type="entry name" value="TetR_C_6"/>
    <property type="match status" value="1"/>
</dbReference>
<dbReference type="SUPFAM" id="SSF46689">
    <property type="entry name" value="Homeodomain-like"/>
    <property type="match status" value="1"/>
</dbReference>
<dbReference type="SUPFAM" id="SSF48498">
    <property type="entry name" value="Tetracyclin repressor-like, C-terminal domain"/>
    <property type="match status" value="1"/>
</dbReference>
<feature type="domain" description="HTH tetR-type" evidence="6">
    <location>
        <begin position="15"/>
        <end position="75"/>
    </location>
</feature>
<dbReference type="InterPro" id="IPR009057">
    <property type="entry name" value="Homeodomain-like_sf"/>
</dbReference>
<gene>
    <name evidence="7" type="ORF">FHX37_3747</name>
</gene>
<evidence type="ECO:0000256" key="3">
    <source>
        <dbReference type="ARBA" id="ARBA00023125"/>
    </source>
</evidence>
<dbReference type="PANTHER" id="PTHR30055:SF237">
    <property type="entry name" value="TRANSCRIPTIONAL REPRESSOR MCE3R"/>
    <property type="match status" value="1"/>
</dbReference>
<dbReference type="PRINTS" id="PR00455">
    <property type="entry name" value="HTHTETR"/>
</dbReference>
<accession>A0A543N994</accession>
<dbReference type="Gene3D" id="1.10.357.10">
    <property type="entry name" value="Tetracycline Repressor, domain 2"/>
    <property type="match status" value="1"/>
</dbReference>
<dbReference type="InterPro" id="IPR050109">
    <property type="entry name" value="HTH-type_TetR-like_transc_reg"/>
</dbReference>
<dbReference type="GO" id="GO:0000976">
    <property type="term" value="F:transcription cis-regulatory region binding"/>
    <property type="evidence" value="ECO:0007669"/>
    <property type="project" value="TreeGrafter"/>
</dbReference>
<sequence length="211" mass="22954">MTEPAPGPARVSKGERTRQRVIDSAVELFARSGYRAVSLRDISAEAGLTHAGVLHHFPDKQALLLAILTRRDEMDAPLVLAEGLTARERLTNVLAIVARNMRTPSLVSLYTKLSAEATDPDHPAHHHFVRRYETLRGCLVPAFAELLDERATVTPRLAVQQFLAVMDGLQVQWLLCPQSVDMPAAVESFLATLGIAVPGLAESVPDPEGPV</sequence>
<keyword evidence="3 5" id="KW-0238">DNA-binding</keyword>
<feature type="DNA-binding region" description="H-T-H motif" evidence="5">
    <location>
        <begin position="38"/>
        <end position="57"/>
    </location>
</feature>
<dbReference type="Pfam" id="PF00440">
    <property type="entry name" value="TetR_N"/>
    <property type="match status" value="1"/>
</dbReference>
<keyword evidence="2" id="KW-0805">Transcription regulation</keyword>
<dbReference type="GO" id="GO:0003700">
    <property type="term" value="F:DNA-binding transcription factor activity"/>
    <property type="evidence" value="ECO:0007669"/>
    <property type="project" value="TreeGrafter"/>
</dbReference>
<organism evidence="7 8">
    <name type="scientific">Haloactinospora alba</name>
    <dbReference type="NCBI Taxonomy" id="405555"/>
    <lineage>
        <taxon>Bacteria</taxon>
        <taxon>Bacillati</taxon>
        <taxon>Actinomycetota</taxon>
        <taxon>Actinomycetes</taxon>
        <taxon>Streptosporangiales</taxon>
        <taxon>Nocardiopsidaceae</taxon>
        <taxon>Haloactinospora</taxon>
    </lineage>
</organism>
<dbReference type="InterPro" id="IPR001647">
    <property type="entry name" value="HTH_TetR"/>
</dbReference>
<dbReference type="AlphaFoldDB" id="A0A543N994"/>